<dbReference type="InterPro" id="IPR027746">
    <property type="entry name" value="TTL"/>
</dbReference>
<dbReference type="PROSITE" id="PS51221">
    <property type="entry name" value="TTL"/>
    <property type="match status" value="1"/>
</dbReference>
<dbReference type="SUPFAM" id="SSF56059">
    <property type="entry name" value="Glutathione synthetase ATP-binding domain-like"/>
    <property type="match status" value="1"/>
</dbReference>
<reference evidence="1 2" key="1">
    <citation type="journal article" date="2018" name="Sci. Rep.">
        <title>Genomic signatures of local adaptation to the degree of environmental predictability in rotifers.</title>
        <authorList>
            <person name="Franch-Gras L."/>
            <person name="Hahn C."/>
            <person name="Garcia-Roger E.M."/>
            <person name="Carmona M.J."/>
            <person name="Serra M."/>
            <person name="Gomez A."/>
        </authorList>
    </citation>
    <scope>NUCLEOTIDE SEQUENCE [LARGE SCALE GENOMIC DNA]</scope>
    <source>
        <strain evidence="1">HYR1</strain>
    </source>
</reference>
<dbReference type="InterPro" id="IPR004344">
    <property type="entry name" value="TTL/TTLL_fam"/>
</dbReference>
<dbReference type="Pfam" id="PF03133">
    <property type="entry name" value="TTL"/>
    <property type="match status" value="1"/>
</dbReference>
<dbReference type="STRING" id="10195.A0A3M7PAH9"/>
<comment type="caution">
    <text evidence="1">The sequence shown here is derived from an EMBL/GenBank/DDBJ whole genome shotgun (WGS) entry which is preliminary data.</text>
</comment>
<evidence type="ECO:0000313" key="1">
    <source>
        <dbReference type="EMBL" id="RMZ95724.1"/>
    </source>
</evidence>
<keyword evidence="1" id="KW-0436">Ligase</keyword>
<keyword evidence="2" id="KW-1185">Reference proteome</keyword>
<protein>
    <submittedName>
        <fullName evidence="1">Tubulin tyrosine ligase</fullName>
    </submittedName>
</protein>
<dbReference type="GO" id="GO:0000932">
    <property type="term" value="C:P-body"/>
    <property type="evidence" value="ECO:0007669"/>
    <property type="project" value="TreeGrafter"/>
</dbReference>
<name>A0A3M7PAH9_BRAPC</name>
<proteinExistence type="predicted"/>
<dbReference type="Gene3D" id="3.30.470.20">
    <property type="entry name" value="ATP-grasp fold, B domain"/>
    <property type="match status" value="1"/>
</dbReference>
<organism evidence="1 2">
    <name type="scientific">Brachionus plicatilis</name>
    <name type="common">Marine rotifer</name>
    <name type="synonym">Brachionus muelleri</name>
    <dbReference type="NCBI Taxonomy" id="10195"/>
    <lineage>
        <taxon>Eukaryota</taxon>
        <taxon>Metazoa</taxon>
        <taxon>Spiralia</taxon>
        <taxon>Gnathifera</taxon>
        <taxon>Rotifera</taxon>
        <taxon>Eurotatoria</taxon>
        <taxon>Monogononta</taxon>
        <taxon>Pseudotrocha</taxon>
        <taxon>Ploima</taxon>
        <taxon>Brachionidae</taxon>
        <taxon>Brachionus</taxon>
    </lineage>
</organism>
<dbReference type="GO" id="GO:0016874">
    <property type="term" value="F:ligase activity"/>
    <property type="evidence" value="ECO:0007669"/>
    <property type="project" value="UniProtKB-KW"/>
</dbReference>
<evidence type="ECO:0000313" key="2">
    <source>
        <dbReference type="Proteomes" id="UP000276133"/>
    </source>
</evidence>
<dbReference type="PANTHER" id="PTHR47551">
    <property type="entry name" value="TUBULIN--TYROSINE LIGASE PBY1-RELATED"/>
    <property type="match status" value="1"/>
</dbReference>
<dbReference type="OrthoDB" id="18862at2759"/>
<dbReference type="AlphaFoldDB" id="A0A3M7PAH9"/>
<sequence length="414" mass="48662">MCSSKSKQKIKVLIGIDDIYTSEKIAACFKYRDPYEVVLDDSDISSSVDLDYDLYWLEYEYLNFEKLIKPSKKVLFNSFCIRKGLIRKAQIAFYLRKYLSKVQSQLFKHVPETYVFELDYIDYLDEALNDCFEVEQALESNLSSKEGQSTKKFILKSSMTNKGAEILIFDTKKQLEDFFISRIENSEDEVLDLREWVIQSYIENPLKLRLYNNRKFHLRVYVLAVGNLKVYVYRDVLALFALEEYKIQSRIQGEKLDLKSHITNTCVQLEDIDKDSEQFANAEEECIKRFWDLDFDENKDKSAQKKNSIFAQIKYCVGEIFNCLHHEPTVFQPLENAFELYGFDFLIDEKYNCFFLEANAFPDFKQTGDMLHDIIDCLFYQTICVASDEFFGEAKICEPSQMISVYDKKASGKF</sequence>
<dbReference type="PANTHER" id="PTHR47551:SF1">
    <property type="entry name" value="TUBULIN--TYROSINE LIGASE PBY1-RELATED"/>
    <property type="match status" value="1"/>
</dbReference>
<dbReference type="EMBL" id="REGN01012348">
    <property type="protein sequence ID" value="RMZ95724.1"/>
    <property type="molecule type" value="Genomic_DNA"/>
</dbReference>
<accession>A0A3M7PAH9</accession>
<dbReference type="Proteomes" id="UP000276133">
    <property type="component" value="Unassembled WGS sequence"/>
</dbReference>
<gene>
    <name evidence="1" type="ORF">BpHYR1_050767</name>
</gene>